<accession>A0A9E6MHH6</accession>
<proteinExistence type="predicted"/>
<dbReference type="InterPro" id="IPR016181">
    <property type="entry name" value="Acyl_CoA_acyltransferase"/>
</dbReference>
<name>A0A9E6MHH6_9RICK</name>
<sequence length="181" mass="21414">MNNRLIKNIHLIPAALADYPLIQNMGRFYVYDMSRYCGFESDEYDWALPQDGLYEAADYKKYFKEADRKAYLVKVQQEIAGFVLLNKVGTHDKIDWNMAELFIIARFQNKGVGREVARQIWQMYQGLWEVTAIPENKPAIKFWRNTINAFTKGNYQEETKLISIRDYKAERVVFEFNTEIL</sequence>
<keyword evidence="3" id="KW-1185">Reference proteome</keyword>
<dbReference type="PROSITE" id="PS51186">
    <property type="entry name" value="GNAT"/>
    <property type="match status" value="1"/>
</dbReference>
<protein>
    <recommendedName>
        <fullName evidence="1">N-acetyltransferase domain-containing protein</fullName>
    </recommendedName>
</protein>
<evidence type="ECO:0000313" key="3">
    <source>
        <dbReference type="Proteomes" id="UP000595296"/>
    </source>
</evidence>
<evidence type="ECO:0000259" key="1">
    <source>
        <dbReference type="PROSITE" id="PS51186"/>
    </source>
</evidence>
<dbReference type="InterPro" id="IPR000182">
    <property type="entry name" value="GNAT_dom"/>
</dbReference>
<dbReference type="Gene3D" id="3.40.630.30">
    <property type="match status" value="1"/>
</dbReference>
<organism evidence="2 3">
    <name type="scientific">Rickettsia tillamookensis</name>
    <dbReference type="NCBI Taxonomy" id="2761623"/>
    <lineage>
        <taxon>Bacteria</taxon>
        <taxon>Pseudomonadati</taxon>
        <taxon>Pseudomonadota</taxon>
        <taxon>Alphaproteobacteria</taxon>
        <taxon>Rickettsiales</taxon>
        <taxon>Rickettsiaceae</taxon>
        <taxon>Rickettsieae</taxon>
        <taxon>Rickettsia</taxon>
        <taxon>spotted fever group</taxon>
    </lineage>
</organism>
<dbReference type="Proteomes" id="UP000595296">
    <property type="component" value="Chromosome"/>
</dbReference>
<reference evidence="2 3" key="1">
    <citation type="journal article" date="2021" name="Int. J. Syst. Evol. Microbiol.">
        <title>Characterization of a novel transitional group Rickettsia species (Rickettsia tillamookensis sp. nov.) from the western black-legged tick, Ixodes pacificus.</title>
        <authorList>
            <person name="Gauthier D.T."/>
            <person name="Karpathy S.E."/>
            <person name="Grizzard S.L."/>
            <person name="Batra D."/>
            <person name="Rowe L.A."/>
            <person name="Paddock C.D."/>
        </authorList>
    </citation>
    <scope>NUCLEOTIDE SEQUENCE [LARGE SCALE GENOMIC DNA]</scope>
    <source>
        <strain evidence="2 3">Tillamook 23</strain>
    </source>
</reference>
<feature type="domain" description="N-acetyltransferase" evidence="1">
    <location>
        <begin position="20"/>
        <end position="179"/>
    </location>
</feature>
<dbReference type="EMBL" id="CP060138">
    <property type="protein sequence ID" value="QQV75197.1"/>
    <property type="molecule type" value="Genomic_DNA"/>
</dbReference>
<dbReference type="SUPFAM" id="SSF55729">
    <property type="entry name" value="Acyl-CoA N-acyltransferases (Nat)"/>
    <property type="match status" value="1"/>
</dbReference>
<evidence type="ECO:0000313" key="2">
    <source>
        <dbReference type="EMBL" id="QQV75197.1"/>
    </source>
</evidence>
<dbReference type="Pfam" id="PF00583">
    <property type="entry name" value="Acetyltransf_1"/>
    <property type="match status" value="1"/>
</dbReference>
<dbReference type="RefSeq" id="WP_246437686.1">
    <property type="nucleotide sequence ID" value="NZ_CP060138.2"/>
</dbReference>
<gene>
    <name evidence="2" type="ORF">H6P87_00745</name>
</gene>